<proteinExistence type="predicted"/>
<dbReference type="Proteomes" id="UP000070186">
    <property type="component" value="Unassembled WGS sequence"/>
</dbReference>
<evidence type="ECO:0000313" key="1">
    <source>
        <dbReference type="EMBL" id="KXB31638.1"/>
    </source>
</evidence>
<gene>
    <name evidence="1" type="ORF">AT959_04545</name>
</gene>
<organism evidence="1 2">
    <name type="scientific">Dechloromonas denitrificans</name>
    <dbReference type="NCBI Taxonomy" id="281362"/>
    <lineage>
        <taxon>Bacteria</taxon>
        <taxon>Pseudomonadati</taxon>
        <taxon>Pseudomonadota</taxon>
        <taxon>Betaproteobacteria</taxon>
        <taxon>Rhodocyclales</taxon>
        <taxon>Azonexaceae</taxon>
        <taxon>Dechloromonas</taxon>
    </lineage>
</organism>
<evidence type="ECO:0008006" key="3">
    <source>
        <dbReference type="Google" id="ProtNLM"/>
    </source>
</evidence>
<sequence>MAYEVDWEPEGLLKRFSGFVSGREFIQAVEQTQADPRFDEAHYVINDFSEASGHSLSEETLTQISAINYGAHASNPNCRIVYVTTDESLKERVRQVLIASNMSSYQTEVCPSLAEARDWLDSQPKLHLLSNVMGFRNI</sequence>
<protein>
    <recommendedName>
        <fullName evidence="3">STAS/SEC14 domain-containing protein</fullName>
    </recommendedName>
</protein>
<keyword evidence="2" id="KW-1185">Reference proteome</keyword>
<evidence type="ECO:0000313" key="2">
    <source>
        <dbReference type="Proteomes" id="UP000070186"/>
    </source>
</evidence>
<dbReference type="RefSeq" id="WP_066881066.1">
    <property type="nucleotide sequence ID" value="NZ_LODL01000010.1"/>
</dbReference>
<dbReference type="AlphaFoldDB" id="A0A133XL31"/>
<dbReference type="EMBL" id="LODL01000010">
    <property type="protein sequence ID" value="KXB31638.1"/>
    <property type="molecule type" value="Genomic_DNA"/>
</dbReference>
<comment type="caution">
    <text evidence="1">The sequence shown here is derived from an EMBL/GenBank/DDBJ whole genome shotgun (WGS) entry which is preliminary data.</text>
</comment>
<accession>A0A133XL31</accession>
<reference evidence="1 2" key="1">
    <citation type="submission" date="2015-12" db="EMBL/GenBank/DDBJ databases">
        <title>Nitrous oxide reduction kinetics distinguish bacteria harboring typical versus atypical NosZ.</title>
        <authorList>
            <person name="Yoon S."/>
            <person name="Nissen S."/>
            <person name="Park D."/>
            <person name="Sanford R.A."/>
            <person name="Loeffler F.E."/>
        </authorList>
    </citation>
    <scope>NUCLEOTIDE SEQUENCE [LARGE SCALE GENOMIC DNA]</scope>
    <source>
        <strain evidence="1 2">ATCC BAA-841</strain>
    </source>
</reference>
<name>A0A133XL31_9RHOO</name>